<dbReference type="Proteomes" id="UP000569329">
    <property type="component" value="Unassembled WGS sequence"/>
</dbReference>
<dbReference type="InterPro" id="IPR012337">
    <property type="entry name" value="RNaseH-like_sf"/>
</dbReference>
<proteinExistence type="inferred from homology"/>
<sequence length="238" mass="25195">MIAATDGAAQPNPGPAGWAWVMGDARGHPARGESGYLGDATNNVGELTAVAELLKATDSAVPLEVRIDSQYAMNAVTKWLPKQRQRGFTTTDGKPIKNRDLIVHIDELLSGRDITFTWVRAHQSDGDALNALADRAAQDTVRQRRGDSWTGAANAPAVELSQPAQDSSVRTNSPATSAAGRCGATTKAGKPCPIEPRPSGLCHVHDPTVQCQAITSKGRPCTAATGGERCKQHRDQVL</sequence>
<feature type="compositionally biased region" description="Polar residues" evidence="11">
    <location>
        <begin position="162"/>
        <end position="176"/>
    </location>
</feature>
<dbReference type="GO" id="GO:0046872">
    <property type="term" value="F:metal ion binding"/>
    <property type="evidence" value="ECO:0007669"/>
    <property type="project" value="UniProtKB-KW"/>
</dbReference>
<evidence type="ECO:0000256" key="5">
    <source>
        <dbReference type="ARBA" id="ARBA00012180"/>
    </source>
</evidence>
<evidence type="ECO:0000313" key="14">
    <source>
        <dbReference type="Proteomes" id="UP000569329"/>
    </source>
</evidence>
<organism evidence="13 14">
    <name type="scientific">Halosaccharopolyspora lacisalsi</name>
    <dbReference type="NCBI Taxonomy" id="1000566"/>
    <lineage>
        <taxon>Bacteria</taxon>
        <taxon>Bacillati</taxon>
        <taxon>Actinomycetota</taxon>
        <taxon>Actinomycetes</taxon>
        <taxon>Pseudonocardiales</taxon>
        <taxon>Pseudonocardiaceae</taxon>
        <taxon>Halosaccharopolyspora</taxon>
    </lineage>
</organism>
<dbReference type="EMBL" id="JACGWZ010000004">
    <property type="protein sequence ID" value="MBA8825927.1"/>
    <property type="molecule type" value="Genomic_DNA"/>
</dbReference>
<keyword evidence="6" id="KW-0540">Nuclease</keyword>
<dbReference type="InterPro" id="IPR036397">
    <property type="entry name" value="RNaseH_sf"/>
</dbReference>
<dbReference type="Pfam" id="PF00075">
    <property type="entry name" value="RNase_H"/>
    <property type="match status" value="1"/>
</dbReference>
<dbReference type="GO" id="GO:0004523">
    <property type="term" value="F:RNA-DNA hybrid ribonuclease activity"/>
    <property type="evidence" value="ECO:0007669"/>
    <property type="project" value="UniProtKB-EC"/>
</dbReference>
<feature type="domain" description="RNase H type-1" evidence="12">
    <location>
        <begin position="1"/>
        <end position="142"/>
    </location>
</feature>
<keyword evidence="8" id="KW-0255">Endonuclease</keyword>
<evidence type="ECO:0000256" key="4">
    <source>
        <dbReference type="ARBA" id="ARBA00011245"/>
    </source>
</evidence>
<evidence type="ECO:0000256" key="7">
    <source>
        <dbReference type="ARBA" id="ARBA00022723"/>
    </source>
</evidence>
<protein>
    <recommendedName>
        <fullName evidence="5">ribonuclease H</fullName>
        <ecNumber evidence="5">3.1.26.4</ecNumber>
    </recommendedName>
</protein>
<dbReference type="InterPro" id="IPR002156">
    <property type="entry name" value="RNaseH_domain"/>
</dbReference>
<dbReference type="SUPFAM" id="SSF53098">
    <property type="entry name" value="Ribonuclease H-like"/>
    <property type="match status" value="1"/>
</dbReference>
<reference evidence="13 14" key="1">
    <citation type="submission" date="2020-07" db="EMBL/GenBank/DDBJ databases">
        <title>Sequencing the genomes of 1000 actinobacteria strains.</title>
        <authorList>
            <person name="Klenk H.-P."/>
        </authorList>
    </citation>
    <scope>NUCLEOTIDE SEQUENCE [LARGE SCALE GENOMIC DNA]</scope>
    <source>
        <strain evidence="13 14">DSM 45975</strain>
    </source>
</reference>
<dbReference type="InterPro" id="IPR022892">
    <property type="entry name" value="RNaseHI"/>
</dbReference>
<name>A0A839E2F1_9PSEU</name>
<evidence type="ECO:0000256" key="10">
    <source>
        <dbReference type="ARBA" id="ARBA00022842"/>
    </source>
</evidence>
<evidence type="ECO:0000313" key="13">
    <source>
        <dbReference type="EMBL" id="MBA8825927.1"/>
    </source>
</evidence>
<dbReference type="EC" id="3.1.26.4" evidence="5"/>
<dbReference type="AlphaFoldDB" id="A0A839E2F1"/>
<evidence type="ECO:0000256" key="3">
    <source>
        <dbReference type="ARBA" id="ARBA00005300"/>
    </source>
</evidence>
<dbReference type="GO" id="GO:0003676">
    <property type="term" value="F:nucleic acid binding"/>
    <property type="evidence" value="ECO:0007669"/>
    <property type="project" value="InterPro"/>
</dbReference>
<evidence type="ECO:0000256" key="8">
    <source>
        <dbReference type="ARBA" id="ARBA00022759"/>
    </source>
</evidence>
<comment type="subunit">
    <text evidence="4">Monomer.</text>
</comment>
<accession>A0A839E2F1</accession>
<keyword evidence="9 13" id="KW-0378">Hydrolase</keyword>
<evidence type="ECO:0000256" key="2">
    <source>
        <dbReference type="ARBA" id="ARBA00001946"/>
    </source>
</evidence>
<comment type="similarity">
    <text evidence="3">Belongs to the RNase H family.</text>
</comment>
<dbReference type="PANTHER" id="PTHR10642">
    <property type="entry name" value="RIBONUCLEASE H1"/>
    <property type="match status" value="1"/>
</dbReference>
<dbReference type="CDD" id="cd09278">
    <property type="entry name" value="RNase_HI_prokaryote_like"/>
    <property type="match status" value="1"/>
</dbReference>
<feature type="region of interest" description="Disordered" evidence="11">
    <location>
        <begin position="143"/>
        <end position="189"/>
    </location>
</feature>
<dbReference type="PANTHER" id="PTHR10642:SF26">
    <property type="entry name" value="RIBONUCLEASE H1"/>
    <property type="match status" value="1"/>
</dbReference>
<evidence type="ECO:0000259" key="12">
    <source>
        <dbReference type="PROSITE" id="PS50879"/>
    </source>
</evidence>
<dbReference type="PROSITE" id="PS50879">
    <property type="entry name" value="RNASE_H_1"/>
    <property type="match status" value="1"/>
</dbReference>
<evidence type="ECO:0000256" key="9">
    <source>
        <dbReference type="ARBA" id="ARBA00022801"/>
    </source>
</evidence>
<evidence type="ECO:0000256" key="1">
    <source>
        <dbReference type="ARBA" id="ARBA00000077"/>
    </source>
</evidence>
<keyword evidence="7" id="KW-0479">Metal-binding</keyword>
<comment type="catalytic activity">
    <reaction evidence="1">
        <text>Endonucleolytic cleavage to 5'-phosphomonoester.</text>
        <dbReference type="EC" id="3.1.26.4"/>
    </reaction>
</comment>
<keyword evidence="10" id="KW-0460">Magnesium</keyword>
<dbReference type="Gene3D" id="3.30.420.10">
    <property type="entry name" value="Ribonuclease H-like superfamily/Ribonuclease H"/>
    <property type="match status" value="1"/>
</dbReference>
<comment type="caution">
    <text evidence="13">The sequence shown here is derived from an EMBL/GenBank/DDBJ whole genome shotgun (WGS) entry which is preliminary data.</text>
</comment>
<keyword evidence="14" id="KW-1185">Reference proteome</keyword>
<dbReference type="InterPro" id="IPR050092">
    <property type="entry name" value="RNase_H"/>
</dbReference>
<comment type="cofactor">
    <cofactor evidence="2">
        <name>Mg(2+)</name>
        <dbReference type="ChEBI" id="CHEBI:18420"/>
    </cofactor>
</comment>
<evidence type="ECO:0000256" key="11">
    <source>
        <dbReference type="SAM" id="MobiDB-lite"/>
    </source>
</evidence>
<evidence type="ECO:0000256" key="6">
    <source>
        <dbReference type="ARBA" id="ARBA00022722"/>
    </source>
</evidence>
<dbReference type="GO" id="GO:0043137">
    <property type="term" value="P:DNA replication, removal of RNA primer"/>
    <property type="evidence" value="ECO:0007669"/>
    <property type="project" value="TreeGrafter"/>
</dbReference>
<gene>
    <name evidence="13" type="ORF">FHX42_003293</name>
</gene>